<organism evidence="2 3">
    <name type="scientific">Meloidogyne enterolobii</name>
    <name type="common">Root-knot nematode worm</name>
    <name type="synonym">Meloidogyne mayaguensis</name>
    <dbReference type="NCBI Taxonomy" id="390850"/>
    <lineage>
        <taxon>Eukaryota</taxon>
        <taxon>Metazoa</taxon>
        <taxon>Ecdysozoa</taxon>
        <taxon>Nematoda</taxon>
        <taxon>Chromadorea</taxon>
        <taxon>Rhabditida</taxon>
        <taxon>Tylenchina</taxon>
        <taxon>Tylenchomorpha</taxon>
        <taxon>Tylenchoidea</taxon>
        <taxon>Meloidogynidae</taxon>
        <taxon>Meloidogyninae</taxon>
        <taxon>Meloidogyne</taxon>
    </lineage>
</organism>
<comment type="caution">
    <text evidence="2">The sequence shown here is derived from an EMBL/GenBank/DDBJ whole genome shotgun (WGS) entry which is preliminary data.</text>
</comment>
<gene>
    <name evidence="2" type="ORF">MENT_LOCUS36425</name>
</gene>
<dbReference type="EMBL" id="CAJEWN010000490">
    <property type="protein sequence ID" value="CAD2184091.1"/>
    <property type="molecule type" value="Genomic_DNA"/>
</dbReference>
<evidence type="ECO:0000313" key="2">
    <source>
        <dbReference type="EMBL" id="CAD2184091.1"/>
    </source>
</evidence>
<name>A0A6V7WBR3_MELEN</name>
<reference evidence="2 3" key="1">
    <citation type="submission" date="2020-08" db="EMBL/GenBank/DDBJ databases">
        <authorList>
            <person name="Koutsovoulos G."/>
            <person name="Danchin GJ E."/>
        </authorList>
    </citation>
    <scope>NUCLEOTIDE SEQUENCE [LARGE SCALE GENOMIC DNA]</scope>
</reference>
<dbReference type="AlphaFoldDB" id="A0A6V7WBR3"/>
<evidence type="ECO:0000256" key="1">
    <source>
        <dbReference type="SAM" id="MobiDB-lite"/>
    </source>
</evidence>
<proteinExistence type="predicted"/>
<evidence type="ECO:0000313" key="3">
    <source>
        <dbReference type="Proteomes" id="UP000580250"/>
    </source>
</evidence>
<protein>
    <submittedName>
        <fullName evidence="2">Uncharacterized protein</fullName>
    </submittedName>
</protein>
<accession>A0A6V7WBR3</accession>
<dbReference type="Proteomes" id="UP000580250">
    <property type="component" value="Unassembled WGS sequence"/>
</dbReference>
<feature type="region of interest" description="Disordered" evidence="1">
    <location>
        <begin position="1"/>
        <end position="28"/>
    </location>
</feature>
<sequence>MEINDKNQKIPQEPLKSSHFPPSQQQLSTLPTIPESKRLALHLLPIQLLNIKSWASLERK</sequence>